<name>A0A2T5J4L7_9SPHI</name>
<keyword evidence="1" id="KW-0175">Coiled coil</keyword>
<proteinExistence type="predicted"/>
<protein>
    <recommendedName>
        <fullName evidence="5">Peptidase S74 domain-containing protein</fullName>
    </recommendedName>
</protein>
<evidence type="ECO:0000313" key="3">
    <source>
        <dbReference type="EMBL" id="PTQ92448.1"/>
    </source>
</evidence>
<keyword evidence="4" id="KW-1185">Reference proteome</keyword>
<evidence type="ECO:0000256" key="1">
    <source>
        <dbReference type="SAM" id="Coils"/>
    </source>
</evidence>
<dbReference type="OrthoDB" id="680331at2"/>
<reference evidence="3 4" key="1">
    <citation type="submission" date="2018-04" db="EMBL/GenBank/DDBJ databases">
        <title>Genomic Encyclopedia of Archaeal and Bacterial Type Strains, Phase II (KMG-II): from individual species to whole genera.</title>
        <authorList>
            <person name="Goeker M."/>
        </authorList>
    </citation>
    <scope>NUCLEOTIDE SEQUENCE [LARGE SCALE GENOMIC DNA]</scope>
    <source>
        <strain evidence="3 4">DSM 26809</strain>
    </source>
</reference>
<comment type="caution">
    <text evidence="3">The sequence shown here is derived from an EMBL/GenBank/DDBJ whole genome shotgun (WGS) entry which is preliminary data.</text>
</comment>
<accession>A0A2T5J4L7</accession>
<organism evidence="3 4">
    <name type="scientific">Mucilaginibacter yixingensis</name>
    <dbReference type="NCBI Taxonomy" id="1295612"/>
    <lineage>
        <taxon>Bacteria</taxon>
        <taxon>Pseudomonadati</taxon>
        <taxon>Bacteroidota</taxon>
        <taxon>Sphingobacteriia</taxon>
        <taxon>Sphingobacteriales</taxon>
        <taxon>Sphingobacteriaceae</taxon>
        <taxon>Mucilaginibacter</taxon>
    </lineage>
</organism>
<sequence>MKKLVFSLLAMSFACSSTYAQNTFPASGSAGIGTTNPTVGALQINAPDKTVSSAIAIRQSNNPAYGFDLALDQLVDGKGYIYGVSNNTKTSLIEFDRTASVVRLPNLALGTGTPAGRFDIAALSGGQHSTGIIHSSGSQAWGHTLILATDAANGDDARLLFSYRNKAKQWGIGGQYSSTRFSIWEDCGDGFIGSTYGAERLTVASGGNVGIATSTPISLFQVDGGQAKACIGDAGGADLKYGTSYLGFNAGRSGSNWTINGDNVHNGAGVIYSTIEGEILFAPIGSTAGSDKTLTDANIASAINFKITPTGTYAKKITVQTTGFPDYVFKPTYKLRPLSEVKTYIDQNQHLPEVPAAATVEKEGMDIAEMNKLLLKKVEELTLYLVQQNGRLDEQQKLLKEQQQQIKKLTDQGQHARK</sequence>
<evidence type="ECO:0008006" key="5">
    <source>
        <dbReference type="Google" id="ProtNLM"/>
    </source>
</evidence>
<keyword evidence="2" id="KW-0732">Signal</keyword>
<feature type="chain" id="PRO_5015419803" description="Peptidase S74 domain-containing protein" evidence="2">
    <location>
        <begin position="21"/>
        <end position="418"/>
    </location>
</feature>
<dbReference type="EMBL" id="QAOQ01000012">
    <property type="protein sequence ID" value="PTQ92448.1"/>
    <property type="molecule type" value="Genomic_DNA"/>
</dbReference>
<dbReference type="AlphaFoldDB" id="A0A2T5J4L7"/>
<evidence type="ECO:0000313" key="4">
    <source>
        <dbReference type="Proteomes" id="UP000244168"/>
    </source>
</evidence>
<dbReference type="RefSeq" id="WP_107831628.1">
    <property type="nucleotide sequence ID" value="NZ_CP160205.1"/>
</dbReference>
<dbReference type="Proteomes" id="UP000244168">
    <property type="component" value="Unassembled WGS sequence"/>
</dbReference>
<feature type="signal peptide" evidence="2">
    <location>
        <begin position="1"/>
        <end position="20"/>
    </location>
</feature>
<gene>
    <name evidence="3" type="ORF">C8P68_11248</name>
</gene>
<feature type="coiled-coil region" evidence="1">
    <location>
        <begin position="385"/>
        <end position="412"/>
    </location>
</feature>
<evidence type="ECO:0000256" key="2">
    <source>
        <dbReference type="SAM" id="SignalP"/>
    </source>
</evidence>
<dbReference type="PROSITE" id="PS51257">
    <property type="entry name" value="PROKAR_LIPOPROTEIN"/>
    <property type="match status" value="1"/>
</dbReference>